<reference evidence="7 8" key="1">
    <citation type="submission" date="2018-07" db="EMBL/GenBank/DDBJ databases">
        <title>Freshwater and sediment microbial communities from various areas in North America, analyzing microbe dynamics in response to fracking.</title>
        <authorList>
            <person name="Lamendella R."/>
        </authorList>
    </citation>
    <scope>NUCLEOTIDE SEQUENCE [LARGE SCALE GENOMIC DNA]</scope>
    <source>
        <strain evidence="7 8">160A</strain>
    </source>
</reference>
<dbReference type="GO" id="GO:0016987">
    <property type="term" value="F:sigma factor activity"/>
    <property type="evidence" value="ECO:0007669"/>
    <property type="project" value="UniProtKB-KW"/>
</dbReference>
<protein>
    <submittedName>
        <fullName evidence="7">RNA polymerase sigma-70 factor (ECF subfamily)</fullName>
    </submittedName>
</protein>
<dbReference type="InterPro" id="IPR007627">
    <property type="entry name" value="RNA_pol_sigma70_r2"/>
</dbReference>
<dbReference type="Gene3D" id="1.10.1740.10">
    <property type="match status" value="1"/>
</dbReference>
<feature type="domain" description="RNA polymerase sigma factor 70 region 4 type 2" evidence="6">
    <location>
        <begin position="105"/>
        <end position="156"/>
    </location>
</feature>
<dbReference type="Pfam" id="PF08281">
    <property type="entry name" value="Sigma70_r4_2"/>
    <property type="match status" value="1"/>
</dbReference>
<dbReference type="SUPFAM" id="SSF88659">
    <property type="entry name" value="Sigma3 and sigma4 domains of RNA polymerase sigma factors"/>
    <property type="match status" value="1"/>
</dbReference>
<proteinExistence type="inferred from homology"/>
<evidence type="ECO:0000259" key="5">
    <source>
        <dbReference type="Pfam" id="PF04542"/>
    </source>
</evidence>
<dbReference type="AlphaFoldDB" id="A0A2T0XAI7"/>
<dbReference type="Pfam" id="PF04542">
    <property type="entry name" value="Sigma70_r2"/>
    <property type="match status" value="1"/>
</dbReference>
<accession>A0A2T0XAI7</accession>
<dbReference type="InterPro" id="IPR039425">
    <property type="entry name" value="RNA_pol_sigma-70-like"/>
</dbReference>
<dbReference type="GO" id="GO:0003677">
    <property type="term" value="F:DNA binding"/>
    <property type="evidence" value="ECO:0007669"/>
    <property type="project" value="InterPro"/>
</dbReference>
<dbReference type="STRING" id="1168289.GCA_000259075_03706"/>
<dbReference type="GO" id="GO:0006352">
    <property type="term" value="P:DNA-templated transcription initiation"/>
    <property type="evidence" value="ECO:0007669"/>
    <property type="project" value="InterPro"/>
</dbReference>
<sequence>MTREDFKSLFDANFNGLRNYLYYRSGDKELATDIAQECFLRIWEKQPKGDPAKLKGLLFKIGHDIFISEYRHAQTVANFAFQNNDHREESDSPQDELQYQELEAKYQRALQSMSDKLRVVFLMSREEELKNREIAERLGVSVKAVEKRMTKALKFLKETLL</sequence>
<keyword evidence="8" id="KW-1185">Reference proteome</keyword>
<dbReference type="InterPro" id="IPR036388">
    <property type="entry name" value="WH-like_DNA-bd_sf"/>
</dbReference>
<dbReference type="CDD" id="cd06171">
    <property type="entry name" value="Sigma70_r4"/>
    <property type="match status" value="1"/>
</dbReference>
<feature type="domain" description="RNA polymerase sigma-70 region 2" evidence="5">
    <location>
        <begin position="9"/>
        <end position="74"/>
    </location>
</feature>
<name>A0A2T0XAI7_9BACT</name>
<dbReference type="OrthoDB" id="9782991at2"/>
<keyword evidence="2" id="KW-0805">Transcription regulation</keyword>
<dbReference type="PANTHER" id="PTHR43133:SF46">
    <property type="entry name" value="RNA POLYMERASE SIGMA-70 FACTOR ECF SUBFAMILY"/>
    <property type="match status" value="1"/>
</dbReference>
<dbReference type="InterPro" id="IPR014284">
    <property type="entry name" value="RNA_pol_sigma-70_dom"/>
</dbReference>
<dbReference type="PANTHER" id="PTHR43133">
    <property type="entry name" value="RNA POLYMERASE ECF-TYPE SIGMA FACTO"/>
    <property type="match status" value="1"/>
</dbReference>
<dbReference type="NCBIfam" id="TIGR02937">
    <property type="entry name" value="sigma70-ECF"/>
    <property type="match status" value="1"/>
</dbReference>
<evidence type="ECO:0000256" key="4">
    <source>
        <dbReference type="ARBA" id="ARBA00023163"/>
    </source>
</evidence>
<dbReference type="InterPro" id="IPR013325">
    <property type="entry name" value="RNA_pol_sigma_r2"/>
</dbReference>
<dbReference type="RefSeq" id="WP_106154270.1">
    <property type="nucleotide sequence ID" value="NZ_PVTS01000018.1"/>
</dbReference>
<evidence type="ECO:0000259" key="6">
    <source>
        <dbReference type="Pfam" id="PF08281"/>
    </source>
</evidence>
<organism evidence="7 8">
    <name type="scientific">Marinilabilia salmonicolor</name>
    <dbReference type="NCBI Taxonomy" id="989"/>
    <lineage>
        <taxon>Bacteria</taxon>
        <taxon>Pseudomonadati</taxon>
        <taxon>Bacteroidota</taxon>
        <taxon>Bacteroidia</taxon>
        <taxon>Marinilabiliales</taxon>
        <taxon>Marinilabiliaceae</taxon>
        <taxon>Marinilabilia</taxon>
    </lineage>
</organism>
<dbReference type="InterPro" id="IPR013324">
    <property type="entry name" value="RNA_pol_sigma_r3/r4-like"/>
</dbReference>
<dbReference type="Gene3D" id="1.10.10.10">
    <property type="entry name" value="Winged helix-like DNA-binding domain superfamily/Winged helix DNA-binding domain"/>
    <property type="match status" value="1"/>
</dbReference>
<comment type="similarity">
    <text evidence="1">Belongs to the sigma-70 factor family. ECF subfamily.</text>
</comment>
<evidence type="ECO:0000256" key="3">
    <source>
        <dbReference type="ARBA" id="ARBA00023082"/>
    </source>
</evidence>
<evidence type="ECO:0000256" key="1">
    <source>
        <dbReference type="ARBA" id="ARBA00010641"/>
    </source>
</evidence>
<comment type="caution">
    <text evidence="7">The sequence shown here is derived from an EMBL/GenBank/DDBJ whole genome shotgun (WGS) entry which is preliminary data.</text>
</comment>
<evidence type="ECO:0000313" key="8">
    <source>
        <dbReference type="Proteomes" id="UP000252733"/>
    </source>
</evidence>
<dbReference type="Proteomes" id="UP000252733">
    <property type="component" value="Unassembled WGS sequence"/>
</dbReference>
<dbReference type="SUPFAM" id="SSF88946">
    <property type="entry name" value="Sigma2 domain of RNA polymerase sigma factors"/>
    <property type="match status" value="1"/>
</dbReference>
<dbReference type="InterPro" id="IPR013249">
    <property type="entry name" value="RNA_pol_sigma70_r4_t2"/>
</dbReference>
<keyword evidence="3" id="KW-0731">Sigma factor</keyword>
<gene>
    <name evidence="7" type="ORF">DFO77_13427</name>
</gene>
<evidence type="ECO:0000313" key="7">
    <source>
        <dbReference type="EMBL" id="RCW28913.1"/>
    </source>
</evidence>
<keyword evidence="4" id="KW-0804">Transcription</keyword>
<evidence type="ECO:0000256" key="2">
    <source>
        <dbReference type="ARBA" id="ARBA00023015"/>
    </source>
</evidence>
<dbReference type="EMBL" id="QPIZ01000034">
    <property type="protein sequence ID" value="RCW28913.1"/>
    <property type="molecule type" value="Genomic_DNA"/>
</dbReference>